<dbReference type="PANTHER" id="PTHR34216">
    <property type="match status" value="1"/>
</dbReference>
<sequence length="583" mass="66421">MNITIITNEYSTGSGGGLSYSCHQLDCLLQSMGHSVKVCRSSICETDVIHGGYNNHLGFDLVKESLLKRCVETIPEGNLLIGFGGGYNGYFTALLAQKSKCGYWLMFRGSDANLCKWNFENFHYNKYALEKCDKVFALSQEIADNIKLVAPNKTNIVVIPNYTERISKQIKAPNKNNIHIGCGAFHLNEKKGISLLMRMVASYARTYNRDITLECVGQIDDDVLEQYQNLADEMQISDMVSFMGRMEREDFKRVQGRWDYYIQGSICEGMGNSVIDSMSLGIPVLLTNTGYVAEMANKLYPEMIFSSYEPSKMAAQLYNMITDEDSLDKYESFYSAFFTSTTEEVIKHLWESQLNNDNHVAVTKPDGIISLSLHDVDGVSHDNITTPISVFESFVEQVHSRGYILCSMNDYMNRPAYKRKNCIVCTFDDGYVGLLDNALPIMNRYGFSATVFVCSDYMGDTNKWNFKDKKIRMHLDVDGLLELQQNGWEIGSHGVTHRSLLRLNDDEIVFELEESKRRLEIIFGPIKSYAYPYGDYSEYILGKVSEYYQYAFLLRQGGVYLPVDSLSIHRYYISEINQIIQLS</sequence>
<keyword evidence="2" id="KW-0732">Signal</keyword>
<dbReference type="GO" id="GO:0005576">
    <property type="term" value="C:extracellular region"/>
    <property type="evidence" value="ECO:0007669"/>
    <property type="project" value="UniProtKB-SubCell"/>
</dbReference>
<dbReference type="Proteomes" id="UP000196036">
    <property type="component" value="Unassembled WGS sequence"/>
</dbReference>
<dbReference type="SUPFAM" id="SSF53756">
    <property type="entry name" value="UDP-Glycosyltransferase/glycogen phosphorylase"/>
    <property type="match status" value="1"/>
</dbReference>
<dbReference type="InterPro" id="IPR051398">
    <property type="entry name" value="Polysacch_Deacetylase"/>
</dbReference>
<dbReference type="GO" id="GO:0005975">
    <property type="term" value="P:carbohydrate metabolic process"/>
    <property type="evidence" value="ECO:0007669"/>
    <property type="project" value="InterPro"/>
</dbReference>
<evidence type="ECO:0000313" key="4">
    <source>
        <dbReference type="EMBL" id="OUQ72201.1"/>
    </source>
</evidence>
<evidence type="ECO:0000256" key="2">
    <source>
        <dbReference type="ARBA" id="ARBA00022729"/>
    </source>
</evidence>
<evidence type="ECO:0000313" key="5">
    <source>
        <dbReference type="Proteomes" id="UP000196036"/>
    </source>
</evidence>
<dbReference type="SUPFAM" id="SSF88713">
    <property type="entry name" value="Glycoside hydrolase/deacetylase"/>
    <property type="match status" value="1"/>
</dbReference>
<dbReference type="Pfam" id="PF01522">
    <property type="entry name" value="Polysacc_deac_1"/>
    <property type="match status" value="1"/>
</dbReference>
<accession>A0A1Y4VQC8</accession>
<dbReference type="GO" id="GO:0016810">
    <property type="term" value="F:hydrolase activity, acting on carbon-nitrogen (but not peptide) bonds"/>
    <property type="evidence" value="ECO:0007669"/>
    <property type="project" value="InterPro"/>
</dbReference>
<evidence type="ECO:0000256" key="1">
    <source>
        <dbReference type="ARBA" id="ARBA00004613"/>
    </source>
</evidence>
<dbReference type="CDD" id="cd10918">
    <property type="entry name" value="CE4_NodB_like_5s_6s"/>
    <property type="match status" value="1"/>
</dbReference>
<dbReference type="InterPro" id="IPR001296">
    <property type="entry name" value="Glyco_trans_1"/>
</dbReference>
<proteinExistence type="predicted"/>
<dbReference type="InterPro" id="IPR011330">
    <property type="entry name" value="Glyco_hydro/deAcase_b/a-brl"/>
</dbReference>
<evidence type="ECO:0000259" key="3">
    <source>
        <dbReference type="PROSITE" id="PS51677"/>
    </source>
</evidence>
<gene>
    <name evidence="4" type="ORF">B5E52_05790</name>
</gene>
<dbReference type="AlphaFoldDB" id="A0A1Y4VQC8"/>
<name>A0A1Y4VQC8_9BACE</name>
<dbReference type="Gene3D" id="3.20.20.370">
    <property type="entry name" value="Glycoside hydrolase/deacetylase"/>
    <property type="match status" value="1"/>
</dbReference>
<dbReference type="PROSITE" id="PS51677">
    <property type="entry name" value="NODB"/>
    <property type="match status" value="1"/>
</dbReference>
<reference evidence="5" key="1">
    <citation type="submission" date="2017-04" db="EMBL/GenBank/DDBJ databases">
        <title>Function of individual gut microbiota members based on whole genome sequencing of pure cultures obtained from chicken caecum.</title>
        <authorList>
            <person name="Medvecky M."/>
            <person name="Cejkova D."/>
            <person name="Polansky O."/>
            <person name="Karasova D."/>
            <person name="Kubasova T."/>
            <person name="Cizek A."/>
            <person name="Rychlik I."/>
        </authorList>
    </citation>
    <scope>NUCLEOTIDE SEQUENCE [LARGE SCALE GENOMIC DNA]</scope>
    <source>
        <strain evidence="5">An109</strain>
    </source>
</reference>
<feature type="domain" description="NodB homology" evidence="3">
    <location>
        <begin position="421"/>
        <end position="583"/>
    </location>
</feature>
<dbReference type="InterPro" id="IPR002509">
    <property type="entry name" value="NODB_dom"/>
</dbReference>
<comment type="subcellular location">
    <subcellularLocation>
        <location evidence="1">Secreted</location>
    </subcellularLocation>
</comment>
<organism evidence="4 5">
    <name type="scientific">Bacteroides xylanisolvens</name>
    <dbReference type="NCBI Taxonomy" id="371601"/>
    <lineage>
        <taxon>Bacteria</taxon>
        <taxon>Pseudomonadati</taxon>
        <taxon>Bacteroidota</taxon>
        <taxon>Bacteroidia</taxon>
        <taxon>Bacteroidales</taxon>
        <taxon>Bacteroidaceae</taxon>
        <taxon>Bacteroides</taxon>
    </lineage>
</organism>
<dbReference type="EMBL" id="NFLW01000007">
    <property type="protein sequence ID" value="OUQ72201.1"/>
    <property type="molecule type" value="Genomic_DNA"/>
</dbReference>
<dbReference type="Gene3D" id="3.40.50.2000">
    <property type="entry name" value="Glycogen Phosphorylase B"/>
    <property type="match status" value="2"/>
</dbReference>
<dbReference type="Pfam" id="PF00534">
    <property type="entry name" value="Glycos_transf_1"/>
    <property type="match status" value="1"/>
</dbReference>
<protein>
    <recommendedName>
        <fullName evidence="3">NodB homology domain-containing protein</fullName>
    </recommendedName>
</protein>
<dbReference type="GO" id="GO:0016757">
    <property type="term" value="F:glycosyltransferase activity"/>
    <property type="evidence" value="ECO:0007669"/>
    <property type="project" value="InterPro"/>
</dbReference>
<dbReference type="PANTHER" id="PTHR34216:SF3">
    <property type="entry name" value="POLY-BETA-1,6-N-ACETYL-D-GLUCOSAMINE N-DEACETYLASE"/>
    <property type="match status" value="1"/>
</dbReference>
<dbReference type="RefSeq" id="WP_087317802.1">
    <property type="nucleotide sequence ID" value="NZ_JAHOJA010000011.1"/>
</dbReference>
<comment type="caution">
    <text evidence="4">The sequence shown here is derived from an EMBL/GenBank/DDBJ whole genome shotgun (WGS) entry which is preliminary data.</text>
</comment>